<feature type="compositionally biased region" description="Basic and acidic residues" evidence="1">
    <location>
        <begin position="464"/>
        <end position="482"/>
    </location>
</feature>
<proteinExistence type="predicted"/>
<evidence type="ECO:0000313" key="2">
    <source>
        <dbReference type="EMBL" id="KZS96837.1"/>
    </source>
</evidence>
<keyword evidence="3" id="KW-1185">Reference proteome</keyword>
<evidence type="ECO:0000256" key="1">
    <source>
        <dbReference type="SAM" id="MobiDB-lite"/>
    </source>
</evidence>
<dbReference type="EMBL" id="KV419398">
    <property type="protein sequence ID" value="KZS96837.1"/>
    <property type="molecule type" value="Genomic_DNA"/>
</dbReference>
<protein>
    <submittedName>
        <fullName evidence="2">Uncharacterized protein</fullName>
    </submittedName>
</protein>
<feature type="region of interest" description="Disordered" evidence="1">
    <location>
        <begin position="437"/>
        <end position="544"/>
    </location>
</feature>
<gene>
    <name evidence="2" type="ORF">SISNIDRAFT_482625</name>
</gene>
<organism evidence="2 3">
    <name type="scientific">Sistotremastrum niveocremeum HHB9708</name>
    <dbReference type="NCBI Taxonomy" id="1314777"/>
    <lineage>
        <taxon>Eukaryota</taxon>
        <taxon>Fungi</taxon>
        <taxon>Dikarya</taxon>
        <taxon>Basidiomycota</taxon>
        <taxon>Agaricomycotina</taxon>
        <taxon>Agaricomycetes</taxon>
        <taxon>Sistotremastrales</taxon>
        <taxon>Sistotremastraceae</taxon>
        <taxon>Sertulicium</taxon>
        <taxon>Sertulicium niveocremeum</taxon>
    </lineage>
</organism>
<dbReference type="AlphaFoldDB" id="A0A164YEA3"/>
<evidence type="ECO:0000313" key="3">
    <source>
        <dbReference type="Proteomes" id="UP000076722"/>
    </source>
</evidence>
<sequence length="544" mass="59467">MATTSSHVYSDPEPLAMPPLSPSTTAQAAPIITPQGALFSDRDDWRDGRHVEASMLLHLCNESLASGSLKMLLVTVDTMDLIAADMVTATPDGMKIMESVAVTVGKAVREEKVPREALPAVQKFIGNTVNKLIPRIASGEDEELLKKVTTLIACLDGDFEDSESFRALIDKLMTHVYSMPESTRFKLFLTVTHQFTSLLLRSTDSSLYCEKILEMISKASSALQFDCAEDCLEIFLTGCSKGDAAYRSLAATTLRDAALQMEEQHDRGNSHAFSFFPRLLARVEKLKDLGWDFSTEDLSPVWTTAVKCGARMVVDSFPCLSPRLETVINQQLLNSCKGCTDALIKRAKRSHGLTAGEAASIRHWCAKKATIWSCFVVVGDEESRKRLLGQYHHTLYKMMQWDAPGSHRHDIEVPQSTIAPDVVNTPALTSAISIGTVPRNAADPTPSTDVSRPLPRIKQQAGRGRQEVMARQEHLEENHETHAGPSTSAARTTLAAPVFSAANNVDAPMEIVPEEEADDEPPLRRSARLSGPPKAQAAIHPSGP</sequence>
<feature type="region of interest" description="Disordered" evidence="1">
    <location>
        <begin position="1"/>
        <end position="26"/>
    </location>
</feature>
<reference evidence="2 3" key="1">
    <citation type="journal article" date="2016" name="Mol. Biol. Evol.">
        <title>Comparative Genomics of Early-Diverging Mushroom-Forming Fungi Provides Insights into the Origins of Lignocellulose Decay Capabilities.</title>
        <authorList>
            <person name="Nagy L.G."/>
            <person name="Riley R."/>
            <person name="Tritt A."/>
            <person name="Adam C."/>
            <person name="Daum C."/>
            <person name="Floudas D."/>
            <person name="Sun H."/>
            <person name="Yadav J.S."/>
            <person name="Pangilinan J."/>
            <person name="Larsson K.H."/>
            <person name="Matsuura K."/>
            <person name="Barry K."/>
            <person name="Labutti K."/>
            <person name="Kuo R."/>
            <person name="Ohm R.A."/>
            <person name="Bhattacharya S.S."/>
            <person name="Shirouzu T."/>
            <person name="Yoshinaga Y."/>
            <person name="Martin F.M."/>
            <person name="Grigoriev I.V."/>
            <person name="Hibbett D.S."/>
        </authorList>
    </citation>
    <scope>NUCLEOTIDE SEQUENCE [LARGE SCALE GENOMIC DNA]</scope>
    <source>
        <strain evidence="2 3">HHB9708</strain>
    </source>
</reference>
<dbReference type="Proteomes" id="UP000076722">
    <property type="component" value="Unassembled WGS sequence"/>
</dbReference>
<name>A0A164YEA3_9AGAM</name>
<accession>A0A164YEA3</accession>